<dbReference type="InterPro" id="IPR027417">
    <property type="entry name" value="P-loop_NTPase"/>
</dbReference>
<evidence type="ECO:0000256" key="11">
    <source>
        <dbReference type="RuleBase" id="RU003783"/>
    </source>
</evidence>
<feature type="region of interest" description="Interaction with substrate tRNA" evidence="10">
    <location>
        <begin position="174"/>
        <end position="178"/>
    </location>
</feature>
<comment type="caution">
    <text evidence="10">Lacks conserved residue(s) required for the propagation of feature annotation.</text>
</comment>
<reference evidence="14 15" key="1">
    <citation type="submission" date="2024-07" db="EMBL/GenBank/DDBJ databases">
        <authorList>
            <person name="Ren Q."/>
        </authorList>
    </citation>
    <scope>NUCLEOTIDE SEQUENCE [LARGE SCALE GENOMIC DNA]</scope>
    <source>
        <strain evidence="14 15">REN37</strain>
    </source>
</reference>
<dbReference type="RefSeq" id="WP_369454234.1">
    <property type="nucleotide sequence ID" value="NZ_JBGCUO010000001.1"/>
</dbReference>
<comment type="caution">
    <text evidence="14">The sequence shown here is derived from an EMBL/GenBank/DDBJ whole genome shotgun (WGS) entry which is preliminary data.</text>
</comment>
<evidence type="ECO:0000256" key="4">
    <source>
        <dbReference type="ARBA" id="ARBA00022679"/>
    </source>
</evidence>
<evidence type="ECO:0000256" key="5">
    <source>
        <dbReference type="ARBA" id="ARBA00022694"/>
    </source>
</evidence>
<comment type="similarity">
    <text evidence="3 10 13">Belongs to the IPP transferase family.</text>
</comment>
<evidence type="ECO:0000313" key="14">
    <source>
        <dbReference type="EMBL" id="MEY1660995.1"/>
    </source>
</evidence>
<feature type="region of interest" description="Interaction with substrate tRNA" evidence="10">
    <location>
        <begin position="50"/>
        <end position="53"/>
    </location>
</feature>
<evidence type="ECO:0000256" key="12">
    <source>
        <dbReference type="RuleBase" id="RU003784"/>
    </source>
</evidence>
<dbReference type="SUPFAM" id="SSF52540">
    <property type="entry name" value="P-loop containing nucleoside triphosphate hydrolases"/>
    <property type="match status" value="1"/>
</dbReference>
<evidence type="ECO:0000256" key="3">
    <source>
        <dbReference type="ARBA" id="ARBA00005842"/>
    </source>
</evidence>
<evidence type="ECO:0000256" key="8">
    <source>
        <dbReference type="ARBA" id="ARBA00022842"/>
    </source>
</evidence>
<dbReference type="Gene3D" id="1.10.20.140">
    <property type="match status" value="1"/>
</dbReference>
<dbReference type="EC" id="2.5.1.75" evidence="10"/>
<dbReference type="EMBL" id="JBGCUO010000001">
    <property type="protein sequence ID" value="MEY1660995.1"/>
    <property type="molecule type" value="Genomic_DNA"/>
</dbReference>
<keyword evidence="7 10" id="KW-0067">ATP-binding</keyword>
<dbReference type="HAMAP" id="MF_00185">
    <property type="entry name" value="IPP_trans"/>
    <property type="match status" value="1"/>
</dbReference>
<dbReference type="Pfam" id="PF01715">
    <property type="entry name" value="IPPT"/>
    <property type="match status" value="1"/>
</dbReference>
<evidence type="ECO:0000256" key="7">
    <source>
        <dbReference type="ARBA" id="ARBA00022840"/>
    </source>
</evidence>
<feature type="binding site" evidence="10">
    <location>
        <begin position="27"/>
        <end position="32"/>
    </location>
    <ligand>
        <name>substrate</name>
    </ligand>
</feature>
<dbReference type="InterPro" id="IPR039657">
    <property type="entry name" value="Dimethylallyltransferase"/>
</dbReference>
<proteinExistence type="inferred from homology"/>
<evidence type="ECO:0000256" key="9">
    <source>
        <dbReference type="ARBA" id="ARBA00049563"/>
    </source>
</evidence>
<keyword evidence="6 10" id="KW-0547">Nucleotide-binding</keyword>
<feature type="site" description="Interaction with substrate tRNA" evidence="10">
    <location>
        <position position="138"/>
    </location>
</feature>
<organism evidence="14 15">
    <name type="scientific">Isoalcanivorax beigongshangi</name>
    <dbReference type="NCBI Taxonomy" id="3238810"/>
    <lineage>
        <taxon>Bacteria</taxon>
        <taxon>Pseudomonadati</taxon>
        <taxon>Pseudomonadota</taxon>
        <taxon>Gammaproteobacteria</taxon>
        <taxon>Oceanospirillales</taxon>
        <taxon>Alcanivoracaceae</taxon>
        <taxon>Isoalcanivorax</taxon>
    </lineage>
</organism>
<dbReference type="PANTHER" id="PTHR11088">
    <property type="entry name" value="TRNA DIMETHYLALLYLTRANSFERASE"/>
    <property type="match status" value="1"/>
</dbReference>
<evidence type="ECO:0000256" key="6">
    <source>
        <dbReference type="ARBA" id="ARBA00022741"/>
    </source>
</evidence>
<comment type="cofactor">
    <cofactor evidence="1 10">
        <name>Mg(2+)</name>
        <dbReference type="ChEBI" id="CHEBI:18420"/>
    </cofactor>
</comment>
<gene>
    <name evidence="10 14" type="primary">miaA</name>
    <name evidence="14" type="ORF">AB5I84_02405</name>
</gene>
<evidence type="ECO:0000313" key="15">
    <source>
        <dbReference type="Proteomes" id="UP001562065"/>
    </source>
</evidence>
<dbReference type="NCBIfam" id="TIGR00174">
    <property type="entry name" value="miaA"/>
    <property type="match status" value="1"/>
</dbReference>
<comment type="subunit">
    <text evidence="10">Monomer.</text>
</comment>
<dbReference type="GO" id="GO:0052381">
    <property type="term" value="F:tRNA dimethylallyltransferase activity"/>
    <property type="evidence" value="ECO:0007669"/>
    <property type="project" value="UniProtKB-EC"/>
</dbReference>
<evidence type="ECO:0000256" key="13">
    <source>
        <dbReference type="RuleBase" id="RU003785"/>
    </source>
</evidence>
<protein>
    <recommendedName>
        <fullName evidence="10">tRNA dimethylallyltransferase</fullName>
        <ecNumber evidence="10">2.5.1.75</ecNumber>
    </recommendedName>
    <alternativeName>
        <fullName evidence="10">Dimethylallyl diphosphate:tRNA dimethylallyltransferase</fullName>
        <shortName evidence="10">DMAPP:tRNA dimethylallyltransferase</shortName>
        <shortName evidence="10">DMATase</shortName>
    </alternativeName>
    <alternativeName>
        <fullName evidence="10">Isopentenyl-diphosphate:tRNA isopentenyltransferase</fullName>
        <shortName evidence="10">IPP transferase</shortName>
        <shortName evidence="10">IPPT</shortName>
        <shortName evidence="10">IPTase</shortName>
    </alternativeName>
</protein>
<accession>A0ABV4ADR9</accession>
<dbReference type="Gene3D" id="3.40.50.300">
    <property type="entry name" value="P-loop containing nucleotide triphosphate hydrolases"/>
    <property type="match status" value="1"/>
</dbReference>
<sequence>MAHLCWFEIAMNAPDSRPAVIFLMGPTCSGKTGLAVELVQQLPLEIVNVDSAQVYRGMEIGAASPPPEVLARAPHRLLHFRDPAQPYSAADFRADALAAIADIHAAGRVPLLVGGTMLYFRALLEGLAKLPAADPVLRARLEQDAAEQGWPALHAQLAAVDPITAARLNPQDRQRLQRALEVYLLTGVPLSAHHAAQQQAPATVFPYRVVQFAIAPAERAMLHQRIGERFQQMLADGFLDEVRRLRTQPGLHAGLPSMRAVGYRQAWAHLDGEYDYQTLVERGIVATRQLAKRQLTWLRSWPSLTWLDSDQTNLPAAVKESLESLPVSVFSGA</sequence>
<keyword evidence="5 10" id="KW-0819">tRNA processing</keyword>
<evidence type="ECO:0000256" key="10">
    <source>
        <dbReference type="HAMAP-Rule" id="MF_00185"/>
    </source>
</evidence>
<feature type="binding site" evidence="10">
    <location>
        <begin position="25"/>
        <end position="32"/>
    </location>
    <ligand>
        <name>ATP</name>
        <dbReference type="ChEBI" id="CHEBI:30616"/>
    </ligand>
</feature>
<dbReference type="PANTHER" id="PTHR11088:SF60">
    <property type="entry name" value="TRNA DIMETHYLALLYLTRANSFERASE"/>
    <property type="match status" value="1"/>
</dbReference>
<evidence type="ECO:0000256" key="1">
    <source>
        <dbReference type="ARBA" id="ARBA00001946"/>
    </source>
</evidence>
<name>A0ABV4ADR9_9GAMM</name>
<keyword evidence="4 10" id="KW-0808">Transferase</keyword>
<evidence type="ECO:0000256" key="2">
    <source>
        <dbReference type="ARBA" id="ARBA00003213"/>
    </source>
</evidence>
<feature type="site" description="Interaction with substrate tRNA" evidence="10">
    <location>
        <position position="116"/>
    </location>
</feature>
<dbReference type="Proteomes" id="UP001562065">
    <property type="component" value="Unassembled WGS sequence"/>
</dbReference>
<keyword evidence="8 10" id="KW-0460">Magnesium</keyword>
<comment type="function">
    <text evidence="2 10 12">Catalyzes the transfer of a dimethylallyl group onto the adenine at position 37 in tRNAs that read codons beginning with uridine, leading to the formation of N6-(dimethylallyl)adenosine (i(6)A).</text>
</comment>
<dbReference type="InterPro" id="IPR018022">
    <property type="entry name" value="IPT"/>
</dbReference>
<comment type="catalytic activity">
    <reaction evidence="9 10 11">
        <text>adenosine(37) in tRNA + dimethylallyl diphosphate = N(6)-dimethylallyladenosine(37) in tRNA + diphosphate</text>
        <dbReference type="Rhea" id="RHEA:26482"/>
        <dbReference type="Rhea" id="RHEA-COMP:10162"/>
        <dbReference type="Rhea" id="RHEA-COMP:10375"/>
        <dbReference type="ChEBI" id="CHEBI:33019"/>
        <dbReference type="ChEBI" id="CHEBI:57623"/>
        <dbReference type="ChEBI" id="CHEBI:74411"/>
        <dbReference type="ChEBI" id="CHEBI:74415"/>
        <dbReference type="EC" id="2.5.1.75"/>
    </reaction>
</comment>
<keyword evidence="15" id="KW-1185">Reference proteome</keyword>